<gene>
    <name evidence="2" type="ORF">Rhal01_03684</name>
</gene>
<keyword evidence="1" id="KW-1133">Transmembrane helix</keyword>
<comment type="caution">
    <text evidence="2">The sequence shown here is derived from an EMBL/GenBank/DDBJ whole genome shotgun (WGS) entry which is preliminary data.</text>
</comment>
<keyword evidence="3" id="KW-1185">Reference proteome</keyword>
<evidence type="ECO:0000313" key="3">
    <source>
        <dbReference type="Proteomes" id="UP001424741"/>
    </source>
</evidence>
<keyword evidence="1" id="KW-0472">Membrane</keyword>
<evidence type="ECO:0000313" key="2">
    <source>
        <dbReference type="EMBL" id="GAA5497488.1"/>
    </source>
</evidence>
<protein>
    <submittedName>
        <fullName evidence="2">Uncharacterized protein</fullName>
    </submittedName>
</protein>
<dbReference type="RefSeq" id="WP_346189993.1">
    <property type="nucleotide sequence ID" value="NZ_BAABRL010000015.1"/>
</dbReference>
<name>A0ABP9V4M3_9BACT</name>
<reference evidence="2 3" key="1">
    <citation type="submission" date="2024-02" db="EMBL/GenBank/DDBJ databases">
        <title>Rubritalea halochordaticola NBRC 107102.</title>
        <authorList>
            <person name="Ichikawa N."/>
            <person name="Katano-Makiyama Y."/>
            <person name="Hidaka K."/>
        </authorList>
    </citation>
    <scope>NUCLEOTIDE SEQUENCE [LARGE SCALE GENOMIC DNA]</scope>
    <source>
        <strain evidence="2 3">NBRC 107102</strain>
    </source>
</reference>
<sequence length="52" mass="5924">MSKKPLPPLYGPFAVLCYTVLVLWAVKDLWLVALILLGIIYLLLKIDGLRNR</sequence>
<dbReference type="EMBL" id="BAABRL010000015">
    <property type="protein sequence ID" value="GAA5497488.1"/>
    <property type="molecule type" value="Genomic_DNA"/>
</dbReference>
<feature type="transmembrane region" description="Helical" evidence="1">
    <location>
        <begin position="20"/>
        <end position="44"/>
    </location>
</feature>
<dbReference type="Proteomes" id="UP001424741">
    <property type="component" value="Unassembled WGS sequence"/>
</dbReference>
<accession>A0ABP9V4M3</accession>
<keyword evidence="1" id="KW-0812">Transmembrane</keyword>
<evidence type="ECO:0000256" key="1">
    <source>
        <dbReference type="SAM" id="Phobius"/>
    </source>
</evidence>
<organism evidence="2 3">
    <name type="scientific">Rubritalea halochordaticola</name>
    <dbReference type="NCBI Taxonomy" id="714537"/>
    <lineage>
        <taxon>Bacteria</taxon>
        <taxon>Pseudomonadati</taxon>
        <taxon>Verrucomicrobiota</taxon>
        <taxon>Verrucomicrobiia</taxon>
        <taxon>Verrucomicrobiales</taxon>
        <taxon>Rubritaleaceae</taxon>
        <taxon>Rubritalea</taxon>
    </lineage>
</organism>
<proteinExistence type="predicted"/>